<feature type="chain" id="PRO_5036853926" evidence="7">
    <location>
        <begin position="28"/>
        <end position="309"/>
    </location>
</feature>
<dbReference type="SUPFAM" id="SSF53807">
    <property type="entry name" value="Helical backbone' metal receptor"/>
    <property type="match status" value="1"/>
</dbReference>
<comment type="subcellular location">
    <subcellularLocation>
        <location evidence="1">Cell envelope</location>
    </subcellularLocation>
</comment>
<evidence type="ECO:0000256" key="3">
    <source>
        <dbReference type="ARBA" id="ARBA00022448"/>
    </source>
</evidence>
<dbReference type="GO" id="GO:0046872">
    <property type="term" value="F:metal ion binding"/>
    <property type="evidence" value="ECO:0007669"/>
    <property type="project" value="UniProtKB-KW"/>
</dbReference>
<keyword evidence="5 7" id="KW-0732">Signal</keyword>
<dbReference type="InterPro" id="IPR006128">
    <property type="entry name" value="Lipoprotein_PsaA-like"/>
</dbReference>
<evidence type="ECO:0000313" key="8">
    <source>
        <dbReference type="EMBL" id="MBZ1351998.1"/>
    </source>
</evidence>
<evidence type="ECO:0000256" key="5">
    <source>
        <dbReference type="ARBA" id="ARBA00022729"/>
    </source>
</evidence>
<evidence type="ECO:0000256" key="6">
    <source>
        <dbReference type="RuleBase" id="RU003512"/>
    </source>
</evidence>
<evidence type="ECO:0000256" key="4">
    <source>
        <dbReference type="ARBA" id="ARBA00022723"/>
    </source>
</evidence>
<dbReference type="Gene3D" id="3.40.50.1980">
    <property type="entry name" value="Nitrogenase molybdenum iron protein domain"/>
    <property type="match status" value="2"/>
</dbReference>
<feature type="signal peptide" evidence="7">
    <location>
        <begin position="1"/>
        <end position="27"/>
    </location>
</feature>
<dbReference type="Proteomes" id="UP000739565">
    <property type="component" value="Unassembled WGS sequence"/>
</dbReference>
<dbReference type="InterPro" id="IPR006127">
    <property type="entry name" value="ZnuA-like"/>
</dbReference>
<evidence type="ECO:0000313" key="9">
    <source>
        <dbReference type="Proteomes" id="UP000739565"/>
    </source>
</evidence>
<dbReference type="AlphaFoldDB" id="A0A953NCU2"/>
<keyword evidence="9" id="KW-1185">Reference proteome</keyword>
<dbReference type="PANTHER" id="PTHR42953:SF1">
    <property type="entry name" value="METAL-BINDING PROTEIN HI_0362-RELATED"/>
    <property type="match status" value="1"/>
</dbReference>
<dbReference type="Pfam" id="PF01297">
    <property type="entry name" value="ZnuA"/>
    <property type="match status" value="1"/>
</dbReference>
<proteinExistence type="inferred from homology"/>
<dbReference type="RefSeq" id="WP_259662402.1">
    <property type="nucleotide sequence ID" value="NZ_JAHXRI010000025.1"/>
</dbReference>
<sequence length="309" mass="33492">MHLSTFRTFRSWLLIALASVLVAPAAAQPLPVVASFSVLADLVRVVGGSHVEVTSLVAPNSDAHVFDPTPADAKRLANAKLVVINGLGFEGWMDRLIKSSGYRGSVVVASRGIKTIQEAAGHGHQHGHSHSHAADPHAWQNPLNIKQYVQNIRVALAAAKPEAAQEFEQRATAYSRELDALDQSIRERFKAIPVAQRRIITSHDAFGYFAAAYNVKFYPLQGLSTGSEPSAADVVRIIDQIKKNKVTAIFVENISDSRVLERLTKESGARIGGTLYADALSEPGTAMDTYLKMIEHNAATIIKGLSPRQ</sequence>
<dbReference type="GO" id="GO:0030001">
    <property type="term" value="P:metal ion transport"/>
    <property type="evidence" value="ECO:0007669"/>
    <property type="project" value="InterPro"/>
</dbReference>
<dbReference type="PRINTS" id="PR00691">
    <property type="entry name" value="ADHESINB"/>
</dbReference>
<evidence type="ECO:0000256" key="2">
    <source>
        <dbReference type="ARBA" id="ARBA00011028"/>
    </source>
</evidence>
<reference evidence="8" key="1">
    <citation type="submission" date="2021-07" db="EMBL/GenBank/DDBJ databases">
        <title>New genus and species of the family Alcaligenaceae.</title>
        <authorList>
            <person name="Hahn M.W."/>
        </authorList>
    </citation>
    <scope>NUCLEOTIDE SEQUENCE</scope>
    <source>
        <strain evidence="8">LF4-65</strain>
    </source>
</reference>
<comment type="similarity">
    <text evidence="2 6">Belongs to the bacterial solute-binding protein 9 family.</text>
</comment>
<dbReference type="GO" id="GO:0007155">
    <property type="term" value="P:cell adhesion"/>
    <property type="evidence" value="ECO:0007669"/>
    <property type="project" value="InterPro"/>
</dbReference>
<accession>A0A953NCU2</accession>
<protein>
    <submittedName>
        <fullName evidence="8">Zinc ABC transporter substrate-binding protein</fullName>
    </submittedName>
</protein>
<evidence type="ECO:0000256" key="7">
    <source>
        <dbReference type="SAM" id="SignalP"/>
    </source>
</evidence>
<dbReference type="InterPro" id="IPR050492">
    <property type="entry name" value="Bact_metal-bind_prot9"/>
</dbReference>
<evidence type="ECO:0000256" key="1">
    <source>
        <dbReference type="ARBA" id="ARBA00004196"/>
    </source>
</evidence>
<comment type="caution">
    <text evidence="8">The sequence shown here is derived from an EMBL/GenBank/DDBJ whole genome shotgun (WGS) entry which is preliminary data.</text>
</comment>
<keyword evidence="3 6" id="KW-0813">Transport</keyword>
<dbReference type="PANTHER" id="PTHR42953">
    <property type="entry name" value="HIGH-AFFINITY ZINC UPTAKE SYSTEM PROTEIN ZNUA-RELATED"/>
    <property type="match status" value="1"/>
</dbReference>
<dbReference type="InterPro" id="IPR006129">
    <property type="entry name" value="AdhesinB"/>
</dbReference>
<gene>
    <name evidence="8" type="ORF">KZZ10_15240</name>
</gene>
<dbReference type="GO" id="GO:0030313">
    <property type="term" value="C:cell envelope"/>
    <property type="evidence" value="ECO:0007669"/>
    <property type="project" value="UniProtKB-SubCell"/>
</dbReference>
<dbReference type="PRINTS" id="PR00690">
    <property type="entry name" value="ADHESNFAMILY"/>
</dbReference>
<name>A0A953NCU2_9BURK</name>
<dbReference type="EMBL" id="JAHXRI010000025">
    <property type="protein sequence ID" value="MBZ1351998.1"/>
    <property type="molecule type" value="Genomic_DNA"/>
</dbReference>
<organism evidence="8 9">
    <name type="scientific">Zwartia hollandica</name>
    <dbReference type="NCBI Taxonomy" id="324606"/>
    <lineage>
        <taxon>Bacteria</taxon>
        <taxon>Pseudomonadati</taxon>
        <taxon>Pseudomonadota</taxon>
        <taxon>Betaproteobacteria</taxon>
        <taxon>Burkholderiales</taxon>
        <taxon>Alcaligenaceae</taxon>
        <taxon>Zwartia</taxon>
    </lineage>
</organism>
<keyword evidence="4" id="KW-0479">Metal-binding</keyword>